<dbReference type="InterPro" id="IPR036116">
    <property type="entry name" value="FN3_sf"/>
</dbReference>
<dbReference type="EMBL" id="JACXIZ010000003">
    <property type="protein sequence ID" value="MBD2843704.1"/>
    <property type="molecule type" value="Genomic_DNA"/>
</dbReference>
<feature type="domain" description="Fibronectin type-III" evidence="2">
    <location>
        <begin position="27"/>
        <end position="124"/>
    </location>
</feature>
<dbReference type="PANTHER" id="PTHR43308">
    <property type="entry name" value="OUTER MEMBRANE PROTEIN ALPHA-RELATED"/>
    <property type="match status" value="1"/>
</dbReference>
<gene>
    <name evidence="4" type="ORF">IDH44_00755</name>
</gene>
<dbReference type="Pfam" id="PF00395">
    <property type="entry name" value="SLH"/>
    <property type="match status" value="3"/>
</dbReference>
<name>A0A927GPP9_9BACL</name>
<proteinExistence type="predicted"/>
<evidence type="ECO:0000259" key="3">
    <source>
        <dbReference type="PROSITE" id="PS51272"/>
    </source>
</evidence>
<feature type="compositionally biased region" description="Acidic residues" evidence="1">
    <location>
        <begin position="227"/>
        <end position="239"/>
    </location>
</feature>
<dbReference type="SUPFAM" id="SSF49265">
    <property type="entry name" value="Fibronectin type III"/>
    <property type="match status" value="1"/>
</dbReference>
<sequence>MFAVRASSESELSDYGVISYETELTAPPEIVTSLIGTPGDEQINVQWGGSALATSYDLYMYQGDSAPSDPDDWVFVDGKIPDAHLLVTDLTNGLPYVFGLDARNRGGVSERKVSEPIIPRIPQPPTSVAAFTGTPGDGQIELEWEQSELANYYNLYMYQGSSAPSDSEEWNFILAEIKGTSHVVEELTNGLPYVFGLEAVNQHGTSDRTVSEALTPQSGTPGPGPDTDPDTDPDPEPEPETPSPNKPDDRAHTVKVDVASGSAGGAVVSSLSISRSTGADGKIRDQLSLGSGKALEIIAQVKEKGANAATILLPDANDAISEWELLIGRSSAALLVDEEVDLVIENRNVTITIPSASLKGRTSDIYFRLVPLKSEDERTDTATRAKMNAAVVEQAGGEAITVVGRPMTIETNLQQQPVTLVLPLDDAAWNGDSDRLGVYIEHSDGTQELVAGEVVTREDGTYGLRIVVDRFSTFTVVDVAAWGAAPTPADDSEDDETLATRPYINGYPDGTFGPARQISRAEAAAMIARLYGGGEASGHAAFGDVAAAHWAAAAIAWADDKQLMLGYPDGSFRPNRAITRAELASLLVRAAGHALPHAEDGEPFTDMDGHWAAANVAQLSAAGIIGGYVDGSFRPDEAVTRAEAVAMVNRLLGLAGDAESAPLYADVPARHWAFAAIQAASIRP</sequence>
<dbReference type="PROSITE" id="PS50853">
    <property type="entry name" value="FN3"/>
    <property type="match status" value="1"/>
</dbReference>
<feature type="domain" description="SLH" evidence="3">
    <location>
        <begin position="478"/>
        <end position="537"/>
    </location>
</feature>
<protein>
    <submittedName>
        <fullName evidence="4">S-layer homology domain-containing protein</fullName>
    </submittedName>
</protein>
<dbReference type="CDD" id="cd00063">
    <property type="entry name" value="FN3"/>
    <property type="match status" value="2"/>
</dbReference>
<dbReference type="InterPro" id="IPR001119">
    <property type="entry name" value="SLH_dom"/>
</dbReference>
<dbReference type="PROSITE" id="PS51272">
    <property type="entry name" value="SLH"/>
    <property type="match status" value="3"/>
</dbReference>
<dbReference type="RefSeq" id="WP_190913759.1">
    <property type="nucleotide sequence ID" value="NZ_JACXIZ010000003.1"/>
</dbReference>
<evidence type="ECO:0000313" key="4">
    <source>
        <dbReference type="EMBL" id="MBD2843704.1"/>
    </source>
</evidence>
<dbReference type="InterPro" id="IPR013783">
    <property type="entry name" value="Ig-like_fold"/>
</dbReference>
<keyword evidence="5" id="KW-1185">Reference proteome</keyword>
<accession>A0A927GPP9</accession>
<comment type="caution">
    <text evidence="4">The sequence shown here is derived from an EMBL/GenBank/DDBJ whole genome shotgun (WGS) entry which is preliminary data.</text>
</comment>
<dbReference type="AlphaFoldDB" id="A0A927GPP9"/>
<feature type="region of interest" description="Disordered" evidence="1">
    <location>
        <begin position="206"/>
        <end position="251"/>
    </location>
</feature>
<reference evidence="4" key="1">
    <citation type="submission" date="2020-09" db="EMBL/GenBank/DDBJ databases">
        <title>A novel bacterium of genus Paenibacillus, isolated from South China Sea.</title>
        <authorList>
            <person name="Huang H."/>
            <person name="Mo K."/>
            <person name="Hu Y."/>
        </authorList>
    </citation>
    <scope>NUCLEOTIDE SEQUENCE</scope>
    <source>
        <strain evidence="4">IB182496</strain>
    </source>
</reference>
<dbReference type="Gene3D" id="2.60.40.10">
    <property type="entry name" value="Immunoglobulins"/>
    <property type="match status" value="2"/>
</dbReference>
<dbReference type="Proteomes" id="UP000621560">
    <property type="component" value="Unassembled WGS sequence"/>
</dbReference>
<dbReference type="InterPro" id="IPR003961">
    <property type="entry name" value="FN3_dom"/>
</dbReference>
<feature type="domain" description="SLH" evidence="3">
    <location>
        <begin position="599"/>
        <end position="662"/>
    </location>
</feature>
<feature type="domain" description="SLH" evidence="3">
    <location>
        <begin position="538"/>
        <end position="596"/>
    </location>
</feature>
<dbReference type="SMART" id="SM00060">
    <property type="entry name" value="FN3"/>
    <property type="match status" value="2"/>
</dbReference>
<dbReference type="InterPro" id="IPR051465">
    <property type="entry name" value="Cell_Envelope_Struct_Comp"/>
</dbReference>
<organism evidence="4 5">
    <name type="scientific">Paenibacillus sabuli</name>
    <dbReference type="NCBI Taxonomy" id="2772509"/>
    <lineage>
        <taxon>Bacteria</taxon>
        <taxon>Bacillati</taxon>
        <taxon>Bacillota</taxon>
        <taxon>Bacilli</taxon>
        <taxon>Bacillales</taxon>
        <taxon>Paenibacillaceae</taxon>
        <taxon>Paenibacillus</taxon>
    </lineage>
</organism>
<dbReference type="PANTHER" id="PTHR43308:SF5">
    <property type="entry name" value="S-LAYER PROTEIN _ PEPTIDOGLYCAN ENDO-BETA-N-ACETYLGLUCOSAMINIDASE"/>
    <property type="match status" value="1"/>
</dbReference>
<evidence type="ECO:0000256" key="1">
    <source>
        <dbReference type="SAM" id="MobiDB-lite"/>
    </source>
</evidence>
<evidence type="ECO:0000313" key="5">
    <source>
        <dbReference type="Proteomes" id="UP000621560"/>
    </source>
</evidence>
<evidence type="ECO:0000259" key="2">
    <source>
        <dbReference type="PROSITE" id="PS50853"/>
    </source>
</evidence>